<proteinExistence type="predicted"/>
<organism evidence="1 2">
    <name type="scientific">Cetraspora pellucida</name>
    <dbReference type="NCBI Taxonomy" id="1433469"/>
    <lineage>
        <taxon>Eukaryota</taxon>
        <taxon>Fungi</taxon>
        <taxon>Fungi incertae sedis</taxon>
        <taxon>Mucoromycota</taxon>
        <taxon>Glomeromycotina</taxon>
        <taxon>Glomeromycetes</taxon>
        <taxon>Diversisporales</taxon>
        <taxon>Gigasporaceae</taxon>
        <taxon>Cetraspora</taxon>
    </lineage>
</organism>
<feature type="non-terminal residue" evidence="1">
    <location>
        <position position="1"/>
    </location>
</feature>
<evidence type="ECO:0000313" key="1">
    <source>
        <dbReference type="EMBL" id="CAG8792855.1"/>
    </source>
</evidence>
<dbReference type="EMBL" id="CAJVPW010070891">
    <property type="protein sequence ID" value="CAG8792855.1"/>
    <property type="molecule type" value="Genomic_DNA"/>
</dbReference>
<feature type="non-terminal residue" evidence="1">
    <location>
        <position position="89"/>
    </location>
</feature>
<comment type="caution">
    <text evidence="1">The sequence shown here is derived from an EMBL/GenBank/DDBJ whole genome shotgun (WGS) entry which is preliminary data.</text>
</comment>
<evidence type="ECO:0000313" key="2">
    <source>
        <dbReference type="Proteomes" id="UP000789366"/>
    </source>
</evidence>
<name>A0ACA9RH08_9GLOM</name>
<sequence length="89" mass="10656">LETLVKEILDKLKRFDKASKVRAEGGTQLTETALRWEHTILQIFCHRFHRFLKHSAKTPDLLHYIKHSVSYLEHRQTYRDAELFALHIM</sequence>
<dbReference type="Proteomes" id="UP000789366">
    <property type="component" value="Unassembled WGS sequence"/>
</dbReference>
<reference evidence="1" key="1">
    <citation type="submission" date="2021-06" db="EMBL/GenBank/DDBJ databases">
        <authorList>
            <person name="Kallberg Y."/>
            <person name="Tangrot J."/>
            <person name="Rosling A."/>
        </authorList>
    </citation>
    <scope>NUCLEOTIDE SEQUENCE</scope>
    <source>
        <strain evidence="1">28 12/20/2015</strain>
    </source>
</reference>
<protein>
    <submittedName>
        <fullName evidence="1">5251_t:CDS:1</fullName>
    </submittedName>
</protein>
<accession>A0ACA9RH08</accession>
<gene>
    <name evidence="1" type="ORF">SPELUC_LOCUS17383</name>
</gene>
<keyword evidence="2" id="KW-1185">Reference proteome</keyword>